<keyword evidence="5 13" id="KW-0349">Heme</keyword>
<evidence type="ECO:0000313" key="15">
    <source>
        <dbReference type="EMBL" id="KAJ3487191.1"/>
    </source>
</evidence>
<evidence type="ECO:0000256" key="6">
    <source>
        <dbReference type="ARBA" id="ARBA00022692"/>
    </source>
</evidence>
<dbReference type="InterPro" id="IPR036396">
    <property type="entry name" value="Cyt_P450_sf"/>
</dbReference>
<dbReference type="PRINTS" id="PR00463">
    <property type="entry name" value="EP450I"/>
</dbReference>
<dbReference type="GO" id="GO:0005506">
    <property type="term" value="F:iron ion binding"/>
    <property type="evidence" value="ECO:0007669"/>
    <property type="project" value="InterPro"/>
</dbReference>
<keyword evidence="16" id="KW-1185">Reference proteome</keyword>
<evidence type="ECO:0000256" key="4">
    <source>
        <dbReference type="ARBA" id="ARBA00010617"/>
    </source>
</evidence>
<dbReference type="InterPro" id="IPR050364">
    <property type="entry name" value="Cytochrome_P450_fung"/>
</dbReference>
<dbReference type="InterPro" id="IPR001128">
    <property type="entry name" value="Cyt_P450"/>
</dbReference>
<dbReference type="Gene3D" id="1.10.630.10">
    <property type="entry name" value="Cytochrome P450"/>
    <property type="match status" value="1"/>
</dbReference>
<comment type="caution">
    <text evidence="15">The sequence shown here is derived from an EMBL/GenBank/DDBJ whole genome shotgun (WGS) entry which is preliminary data.</text>
</comment>
<evidence type="ECO:0000256" key="1">
    <source>
        <dbReference type="ARBA" id="ARBA00001971"/>
    </source>
</evidence>
<evidence type="ECO:0000256" key="12">
    <source>
        <dbReference type="ARBA" id="ARBA00023136"/>
    </source>
</evidence>
<evidence type="ECO:0000256" key="11">
    <source>
        <dbReference type="ARBA" id="ARBA00023033"/>
    </source>
</evidence>
<evidence type="ECO:0008006" key="17">
    <source>
        <dbReference type="Google" id="ProtNLM"/>
    </source>
</evidence>
<dbReference type="PANTHER" id="PTHR46300:SF7">
    <property type="entry name" value="P450, PUTATIVE (EUROFUNG)-RELATED"/>
    <property type="match status" value="1"/>
</dbReference>
<evidence type="ECO:0000256" key="7">
    <source>
        <dbReference type="ARBA" id="ARBA00022723"/>
    </source>
</evidence>
<dbReference type="GO" id="GO:0004497">
    <property type="term" value="F:monooxygenase activity"/>
    <property type="evidence" value="ECO:0007669"/>
    <property type="project" value="UniProtKB-KW"/>
</dbReference>
<dbReference type="Proteomes" id="UP001212997">
    <property type="component" value="Unassembled WGS sequence"/>
</dbReference>
<dbReference type="AlphaFoldDB" id="A0AAD5YKT6"/>
<keyword evidence="6" id="KW-0812">Transmembrane</keyword>
<dbReference type="SUPFAM" id="SSF48264">
    <property type="entry name" value="Cytochrome P450"/>
    <property type="match status" value="1"/>
</dbReference>
<evidence type="ECO:0000256" key="3">
    <source>
        <dbReference type="ARBA" id="ARBA00005179"/>
    </source>
</evidence>
<dbReference type="GO" id="GO:0016020">
    <property type="term" value="C:membrane"/>
    <property type="evidence" value="ECO:0007669"/>
    <property type="project" value="UniProtKB-SubCell"/>
</dbReference>
<accession>A0AAD5YKT6</accession>
<keyword evidence="8" id="KW-1133">Transmembrane helix</keyword>
<proteinExistence type="inferred from homology"/>
<protein>
    <recommendedName>
        <fullName evidence="17">O-methylsterigmatocystin oxidoreductase</fullName>
    </recommendedName>
</protein>
<evidence type="ECO:0000256" key="13">
    <source>
        <dbReference type="PIRSR" id="PIRSR602401-1"/>
    </source>
</evidence>
<dbReference type="EMBL" id="JANAWD010000099">
    <property type="protein sequence ID" value="KAJ3487191.1"/>
    <property type="molecule type" value="Genomic_DNA"/>
</dbReference>
<evidence type="ECO:0000256" key="10">
    <source>
        <dbReference type="ARBA" id="ARBA00023004"/>
    </source>
</evidence>
<dbReference type="GO" id="GO:0020037">
    <property type="term" value="F:heme binding"/>
    <property type="evidence" value="ECO:0007669"/>
    <property type="project" value="InterPro"/>
</dbReference>
<dbReference type="PANTHER" id="PTHR46300">
    <property type="entry name" value="P450, PUTATIVE (EUROFUNG)-RELATED-RELATED"/>
    <property type="match status" value="1"/>
</dbReference>
<keyword evidence="10 13" id="KW-0408">Iron</keyword>
<comment type="subcellular location">
    <subcellularLocation>
        <location evidence="2">Membrane</location>
        <topology evidence="2">Single-pass membrane protein</topology>
    </subcellularLocation>
</comment>
<comment type="similarity">
    <text evidence="4 14">Belongs to the cytochrome P450 family.</text>
</comment>
<evidence type="ECO:0000313" key="16">
    <source>
        <dbReference type="Proteomes" id="UP001212997"/>
    </source>
</evidence>
<sequence length="432" mass="48925">MDLLDRRSRIYSSRPISVMNDLMSWSFSLGFMEYGPGWRARRKYFHEYFHQGAVHRYVPIQAQEMRSFLRRVLLSGQSEETDKQVRLAFVAMIVSIVYGIKVKDLDADYVVIAREAMEGVGVAGTPGKFWVEFFPFLRFIPSWFPGAGFKRFAEYYSPFVQEMVRRPFQIVKSSLSQEDPPLCATRDLIQHIQKKYGESAGYPEQEEFVMDAMGAAYAAAADTTHSVAMCFLLAMTKYPEVQKKAQVELDRHVGQHRLPNLEDRASLTYIQAIALECMRWQPTVPLSLPHMTTTDDEYNGYRIPKGTAILSNVWAMLTDPEAYPHPEVFNPDRFIKNGALDPEVQDPLSIAFGFGRRVCPGRHLSNNALFLFVASVLHVFNIEPSTDGSGNPVPIEVKMTTGLISRPESVPCVLKPRSAAAEALILEPHEKT</sequence>
<dbReference type="PROSITE" id="PS00086">
    <property type="entry name" value="CYTOCHROME_P450"/>
    <property type="match status" value="1"/>
</dbReference>
<dbReference type="Pfam" id="PF00067">
    <property type="entry name" value="p450"/>
    <property type="match status" value="1"/>
</dbReference>
<dbReference type="GO" id="GO:0016705">
    <property type="term" value="F:oxidoreductase activity, acting on paired donors, with incorporation or reduction of molecular oxygen"/>
    <property type="evidence" value="ECO:0007669"/>
    <property type="project" value="InterPro"/>
</dbReference>
<evidence type="ECO:0000256" key="2">
    <source>
        <dbReference type="ARBA" id="ARBA00004167"/>
    </source>
</evidence>
<comment type="cofactor">
    <cofactor evidence="1 13">
        <name>heme</name>
        <dbReference type="ChEBI" id="CHEBI:30413"/>
    </cofactor>
</comment>
<gene>
    <name evidence="15" type="ORF">NLI96_g3701</name>
</gene>
<evidence type="ECO:0000256" key="14">
    <source>
        <dbReference type="RuleBase" id="RU000461"/>
    </source>
</evidence>
<feature type="binding site" description="axial binding residue" evidence="13">
    <location>
        <position position="359"/>
    </location>
    <ligand>
        <name>heme</name>
        <dbReference type="ChEBI" id="CHEBI:30413"/>
    </ligand>
    <ligandPart>
        <name>Fe</name>
        <dbReference type="ChEBI" id="CHEBI:18248"/>
    </ligandPart>
</feature>
<keyword evidence="7 13" id="KW-0479">Metal-binding</keyword>
<dbReference type="InterPro" id="IPR017972">
    <property type="entry name" value="Cyt_P450_CS"/>
</dbReference>
<organism evidence="15 16">
    <name type="scientific">Meripilus lineatus</name>
    <dbReference type="NCBI Taxonomy" id="2056292"/>
    <lineage>
        <taxon>Eukaryota</taxon>
        <taxon>Fungi</taxon>
        <taxon>Dikarya</taxon>
        <taxon>Basidiomycota</taxon>
        <taxon>Agaricomycotina</taxon>
        <taxon>Agaricomycetes</taxon>
        <taxon>Polyporales</taxon>
        <taxon>Meripilaceae</taxon>
        <taxon>Meripilus</taxon>
    </lineage>
</organism>
<comment type="pathway">
    <text evidence="3">Secondary metabolite biosynthesis.</text>
</comment>
<name>A0AAD5YKT6_9APHY</name>
<keyword evidence="12" id="KW-0472">Membrane</keyword>
<reference evidence="15" key="1">
    <citation type="submission" date="2022-07" db="EMBL/GenBank/DDBJ databases">
        <title>Genome Sequence of Physisporinus lineatus.</title>
        <authorList>
            <person name="Buettner E."/>
        </authorList>
    </citation>
    <scope>NUCLEOTIDE SEQUENCE</scope>
    <source>
        <strain evidence="15">VT162</strain>
    </source>
</reference>
<evidence type="ECO:0000256" key="9">
    <source>
        <dbReference type="ARBA" id="ARBA00023002"/>
    </source>
</evidence>
<evidence type="ECO:0000256" key="8">
    <source>
        <dbReference type="ARBA" id="ARBA00022989"/>
    </source>
</evidence>
<dbReference type="CDD" id="cd11065">
    <property type="entry name" value="CYP64-like"/>
    <property type="match status" value="1"/>
</dbReference>
<evidence type="ECO:0000256" key="5">
    <source>
        <dbReference type="ARBA" id="ARBA00022617"/>
    </source>
</evidence>
<dbReference type="InterPro" id="IPR002401">
    <property type="entry name" value="Cyt_P450_E_grp-I"/>
</dbReference>
<keyword evidence="9 14" id="KW-0560">Oxidoreductase</keyword>
<keyword evidence="11 14" id="KW-0503">Monooxygenase</keyword>